<keyword evidence="4" id="KW-0808">Transferase</keyword>
<dbReference type="NCBIfam" id="TIGR04265">
    <property type="entry name" value="bac_cardiolipin"/>
    <property type="match status" value="1"/>
</dbReference>
<dbReference type="Pfam" id="PF13396">
    <property type="entry name" value="PLDc_N"/>
    <property type="match status" value="1"/>
</dbReference>
<evidence type="ECO:0000256" key="1">
    <source>
        <dbReference type="ARBA" id="ARBA00004651"/>
    </source>
</evidence>
<keyword evidence="11" id="KW-1208">Phospholipid metabolism</keyword>
<reference evidence="15 16" key="1">
    <citation type="submission" date="2019-08" db="EMBL/GenBank/DDBJ databases">
        <title>In-depth cultivation of the pig gut microbiome towards novel bacterial diversity and tailored functional studies.</title>
        <authorList>
            <person name="Wylensek D."/>
            <person name="Hitch T.C.A."/>
            <person name="Clavel T."/>
        </authorList>
    </citation>
    <scope>NUCLEOTIDE SEQUENCE [LARGE SCALE GENOMIC DNA]</scope>
    <source>
        <strain evidence="15 16">MUC/MUC-530-WT-4D</strain>
    </source>
</reference>
<dbReference type="PANTHER" id="PTHR21248">
    <property type="entry name" value="CARDIOLIPIN SYNTHASE"/>
    <property type="match status" value="1"/>
</dbReference>
<evidence type="ECO:0000256" key="6">
    <source>
        <dbReference type="ARBA" id="ARBA00022737"/>
    </source>
</evidence>
<dbReference type="PROSITE" id="PS50035">
    <property type="entry name" value="PLD"/>
    <property type="match status" value="2"/>
</dbReference>
<accession>A0A6L5YPK0</accession>
<keyword evidence="6" id="KW-0677">Repeat</keyword>
<dbReference type="GO" id="GO:0008808">
    <property type="term" value="F:cardiolipin synthase activity"/>
    <property type="evidence" value="ECO:0007669"/>
    <property type="project" value="UniProtKB-UniRule"/>
</dbReference>
<dbReference type="CDD" id="cd09160">
    <property type="entry name" value="PLDc_SMU_988_like_2"/>
    <property type="match status" value="1"/>
</dbReference>
<organism evidence="15 16">
    <name type="scientific">Roseburia porci</name>
    <dbReference type="NCBI Taxonomy" id="2605790"/>
    <lineage>
        <taxon>Bacteria</taxon>
        <taxon>Bacillati</taxon>
        <taxon>Bacillota</taxon>
        <taxon>Clostridia</taxon>
        <taxon>Lachnospirales</taxon>
        <taxon>Lachnospiraceae</taxon>
        <taxon>Roseburia</taxon>
    </lineage>
</organism>
<keyword evidence="2" id="KW-1003">Cell membrane</keyword>
<evidence type="ECO:0000256" key="8">
    <source>
        <dbReference type="ARBA" id="ARBA00023098"/>
    </source>
</evidence>
<evidence type="ECO:0000256" key="10">
    <source>
        <dbReference type="ARBA" id="ARBA00023209"/>
    </source>
</evidence>
<dbReference type="InterPro" id="IPR025202">
    <property type="entry name" value="PLD-like_dom"/>
</dbReference>
<dbReference type="EC" id="2.7.8.-" evidence="12"/>
<keyword evidence="7 13" id="KW-1133">Transmembrane helix</keyword>
<dbReference type="GO" id="GO:0005886">
    <property type="term" value="C:plasma membrane"/>
    <property type="evidence" value="ECO:0007669"/>
    <property type="project" value="UniProtKB-SubCell"/>
</dbReference>
<dbReference type="RefSeq" id="WP_154428821.1">
    <property type="nucleotide sequence ID" value="NZ_VUNI01000003.1"/>
</dbReference>
<evidence type="ECO:0000259" key="14">
    <source>
        <dbReference type="PROSITE" id="PS50035"/>
    </source>
</evidence>
<evidence type="ECO:0000256" key="13">
    <source>
        <dbReference type="SAM" id="Phobius"/>
    </source>
</evidence>
<comment type="subcellular location">
    <subcellularLocation>
        <location evidence="1">Cell membrane</location>
        <topology evidence="1">Multi-pass membrane protein</topology>
    </subcellularLocation>
</comment>
<dbReference type="InterPro" id="IPR001736">
    <property type="entry name" value="PLipase_D/transphosphatidylase"/>
</dbReference>
<dbReference type="GO" id="GO:0032049">
    <property type="term" value="P:cardiolipin biosynthetic process"/>
    <property type="evidence" value="ECO:0007669"/>
    <property type="project" value="UniProtKB-UniRule"/>
</dbReference>
<keyword evidence="3" id="KW-0444">Lipid biosynthesis</keyword>
<feature type="domain" description="PLD phosphodiesterase" evidence="14">
    <location>
        <begin position="244"/>
        <end position="271"/>
    </location>
</feature>
<keyword evidence="9 13" id="KW-0472">Membrane</keyword>
<comment type="caution">
    <text evidence="15">The sequence shown here is derived from an EMBL/GenBank/DDBJ whole genome shotgun (WGS) entry which is preliminary data.</text>
</comment>
<feature type="transmembrane region" description="Helical" evidence="13">
    <location>
        <begin position="68"/>
        <end position="86"/>
    </location>
</feature>
<keyword evidence="16" id="KW-1185">Reference proteome</keyword>
<dbReference type="PANTHER" id="PTHR21248:SF22">
    <property type="entry name" value="PHOSPHOLIPASE D"/>
    <property type="match status" value="1"/>
</dbReference>
<feature type="transmembrane region" description="Helical" evidence="13">
    <location>
        <begin position="40"/>
        <end position="56"/>
    </location>
</feature>
<evidence type="ECO:0000256" key="9">
    <source>
        <dbReference type="ARBA" id="ARBA00023136"/>
    </source>
</evidence>
<evidence type="ECO:0000256" key="3">
    <source>
        <dbReference type="ARBA" id="ARBA00022516"/>
    </source>
</evidence>
<feature type="transmembrane region" description="Helical" evidence="13">
    <location>
        <begin position="12"/>
        <end position="34"/>
    </location>
</feature>
<dbReference type="SUPFAM" id="SSF56024">
    <property type="entry name" value="Phospholipase D/nuclease"/>
    <property type="match status" value="2"/>
</dbReference>
<keyword evidence="8" id="KW-0443">Lipid metabolism</keyword>
<dbReference type="Proteomes" id="UP000474024">
    <property type="component" value="Unassembled WGS sequence"/>
</dbReference>
<feature type="domain" description="PLD phosphodiesterase" evidence="14">
    <location>
        <begin position="424"/>
        <end position="451"/>
    </location>
</feature>
<dbReference type="InterPro" id="IPR022924">
    <property type="entry name" value="Cardiolipin_synthase"/>
</dbReference>
<evidence type="ECO:0000256" key="4">
    <source>
        <dbReference type="ARBA" id="ARBA00022679"/>
    </source>
</evidence>
<protein>
    <recommendedName>
        <fullName evidence="12">Cardiolipin synthase</fullName>
        <ecNumber evidence="12">2.7.8.-</ecNumber>
    </recommendedName>
</protein>
<evidence type="ECO:0000256" key="2">
    <source>
        <dbReference type="ARBA" id="ARBA00022475"/>
    </source>
</evidence>
<dbReference type="CDD" id="cd09154">
    <property type="entry name" value="PLDc_SMU_988_like_1"/>
    <property type="match status" value="1"/>
</dbReference>
<dbReference type="Gene3D" id="3.30.870.10">
    <property type="entry name" value="Endonuclease Chain A"/>
    <property type="match status" value="2"/>
</dbReference>
<name>A0A6L5YPK0_9FIRM</name>
<evidence type="ECO:0000256" key="7">
    <source>
        <dbReference type="ARBA" id="ARBA00022989"/>
    </source>
</evidence>
<keyword evidence="5 13" id="KW-0812">Transmembrane</keyword>
<evidence type="ECO:0000313" key="16">
    <source>
        <dbReference type="Proteomes" id="UP000474024"/>
    </source>
</evidence>
<proteinExistence type="predicted"/>
<gene>
    <name evidence="15" type="primary">cls</name>
    <name evidence="15" type="ORF">FYJ75_03285</name>
</gene>
<dbReference type="SMART" id="SM00155">
    <property type="entry name" value="PLDc"/>
    <property type="match status" value="2"/>
</dbReference>
<evidence type="ECO:0000313" key="15">
    <source>
        <dbReference type="EMBL" id="MST74062.1"/>
    </source>
</evidence>
<evidence type="ECO:0000256" key="12">
    <source>
        <dbReference type="NCBIfam" id="TIGR04265"/>
    </source>
</evidence>
<dbReference type="InterPro" id="IPR027379">
    <property type="entry name" value="CLS_N"/>
</dbReference>
<sequence>MKRVTHGIFSKLAIGACAIILQFVWLIMIMYAASERFSEINFVFHIISVILALYLVDRDIKPYNKLSWIFIILWMPIIGVTCYFLLGRSELTRGNRRRLSEVIRHTEKYVTQDPDIAEQLKTDNYEAYKQSRYLTDYAGYPLCHEEDTEYFSCGEKVFARLLEDLKSAENFIFLEFFIIEPGYMFDTIVDILEQKAAEGVKIRLIYDDVGCINTLPSKYYRRLQKKGIRCASFNPFRPFLSVVMNNRDHRKVVVIDGKIAYTGGFNLADEYINRVKRFGYWKDAGIRITGEGVWNFTVMFMQMWNYIVRGDEPCDPYRVSYDNKQKKDSTGMIQPYADSPLDHENVGETVYLNIINRARKYVYIFTPYLIIDSEMSTALINAAKSGVDVRIVTPGIPDKKLVYLLTQSYYEQLIRGGVRIFQYTPGFIHSKCFVSDDEYAVVGTVNLDYRSLYLHFECGVWMYRAKAVAGVKEDALRTFDECQEISLEFCTQRNFIVRLIQSVLLLFAPLL</sequence>
<evidence type="ECO:0000256" key="5">
    <source>
        <dbReference type="ARBA" id="ARBA00022692"/>
    </source>
</evidence>
<keyword evidence="10" id="KW-0594">Phospholipid biosynthesis</keyword>
<evidence type="ECO:0000256" key="11">
    <source>
        <dbReference type="ARBA" id="ARBA00023264"/>
    </source>
</evidence>
<dbReference type="EMBL" id="VUNI01000003">
    <property type="protein sequence ID" value="MST74062.1"/>
    <property type="molecule type" value="Genomic_DNA"/>
</dbReference>
<dbReference type="AlphaFoldDB" id="A0A6L5YPK0"/>
<dbReference type="Pfam" id="PF13091">
    <property type="entry name" value="PLDc_2"/>
    <property type="match status" value="2"/>
</dbReference>